<keyword evidence="6" id="KW-1185">Reference proteome</keyword>
<dbReference type="Proteomes" id="UP000541558">
    <property type="component" value="Unassembled WGS sequence"/>
</dbReference>
<gene>
    <name evidence="5" type="ORF">D9611_005527</name>
</gene>
<dbReference type="SUPFAM" id="SSF51905">
    <property type="entry name" value="FAD/NAD(P)-binding domain"/>
    <property type="match status" value="1"/>
</dbReference>
<dbReference type="InterPro" id="IPR051104">
    <property type="entry name" value="FAD_monoxygenase"/>
</dbReference>
<evidence type="ECO:0000313" key="5">
    <source>
        <dbReference type="EMBL" id="KAF5323486.1"/>
    </source>
</evidence>
<keyword evidence="1" id="KW-0285">Flavoprotein</keyword>
<evidence type="ECO:0000256" key="2">
    <source>
        <dbReference type="ARBA" id="ARBA00022827"/>
    </source>
</evidence>
<dbReference type="GO" id="GO:0044550">
    <property type="term" value="P:secondary metabolite biosynthetic process"/>
    <property type="evidence" value="ECO:0007669"/>
    <property type="project" value="TreeGrafter"/>
</dbReference>
<sequence length="395" mass="43319">MAAQKDFTVVIVGGGMCGLACATALLRAGVEAHVFESAPKFDEVGAGVGLGPNAVKALQGLGVLDDVLSRADPPKLSMRPYTFITGKGNHEHIFDYALSANEIGLSIYRPVFLDALVPKIDAKYTHFDKRAIQVARTPSGRHVVTFHDNTSVEADLVIGADGIKSITREFVAGPHPHNHLAYVNTDTYRGMHVVTYPIRGNELLNIGAAVSSSFTWSPPRKDTWVERSVPAKEMFDAYGDWGHDIKTILSHIKDPSRWCMHAVDPPLEHYVKDKVVLVGDAAHAMVPHLGAGVGQGFEDSYVLYRLLTHPETNSTNLSGVLRIYDTIRPPRASMVARESARMGRLYHGFGPGEGGNTIKQTQEQVAGIWEPVWYHDLEKEVSQHLNRFFAHGGKL</sequence>
<feature type="domain" description="FAD-binding" evidence="4">
    <location>
        <begin position="7"/>
        <end position="338"/>
    </location>
</feature>
<dbReference type="PRINTS" id="PR00420">
    <property type="entry name" value="RNGMNOXGNASE"/>
</dbReference>
<keyword evidence="3" id="KW-0560">Oxidoreductase</keyword>
<proteinExistence type="predicted"/>
<reference evidence="5 6" key="1">
    <citation type="journal article" date="2020" name="ISME J.">
        <title>Uncovering the hidden diversity of litter-decomposition mechanisms in mushroom-forming fungi.</title>
        <authorList>
            <person name="Floudas D."/>
            <person name="Bentzer J."/>
            <person name="Ahren D."/>
            <person name="Johansson T."/>
            <person name="Persson P."/>
            <person name="Tunlid A."/>
        </authorList>
    </citation>
    <scope>NUCLEOTIDE SEQUENCE [LARGE SCALE GENOMIC DNA]</scope>
    <source>
        <strain evidence="5 6">CBS 175.51</strain>
    </source>
</reference>
<name>A0A8H5F4M5_9AGAR</name>
<accession>A0A8H5F4M5</accession>
<dbReference type="InterPro" id="IPR002938">
    <property type="entry name" value="FAD-bd"/>
</dbReference>
<dbReference type="SUPFAM" id="SSF54373">
    <property type="entry name" value="FAD-linked reductases, C-terminal domain"/>
    <property type="match status" value="1"/>
</dbReference>
<evidence type="ECO:0000256" key="1">
    <source>
        <dbReference type="ARBA" id="ARBA00022630"/>
    </source>
</evidence>
<dbReference type="Pfam" id="PF01494">
    <property type="entry name" value="FAD_binding_3"/>
    <property type="match status" value="1"/>
</dbReference>
<keyword evidence="2" id="KW-0274">FAD</keyword>
<dbReference type="PANTHER" id="PTHR46720:SF3">
    <property type="entry name" value="FAD-BINDING DOMAIN-CONTAINING PROTEIN-RELATED"/>
    <property type="match status" value="1"/>
</dbReference>
<dbReference type="GO" id="GO:0016491">
    <property type="term" value="F:oxidoreductase activity"/>
    <property type="evidence" value="ECO:0007669"/>
    <property type="project" value="UniProtKB-KW"/>
</dbReference>
<protein>
    <recommendedName>
        <fullName evidence="4">FAD-binding domain-containing protein</fullName>
    </recommendedName>
</protein>
<comment type="caution">
    <text evidence="5">The sequence shown here is derived from an EMBL/GenBank/DDBJ whole genome shotgun (WGS) entry which is preliminary data.</text>
</comment>
<dbReference type="InterPro" id="IPR036188">
    <property type="entry name" value="FAD/NAD-bd_sf"/>
</dbReference>
<dbReference type="GO" id="GO:0071949">
    <property type="term" value="F:FAD binding"/>
    <property type="evidence" value="ECO:0007669"/>
    <property type="project" value="InterPro"/>
</dbReference>
<evidence type="ECO:0000313" key="6">
    <source>
        <dbReference type="Proteomes" id="UP000541558"/>
    </source>
</evidence>
<dbReference type="EMBL" id="JAACJK010000166">
    <property type="protein sequence ID" value="KAF5323486.1"/>
    <property type="molecule type" value="Genomic_DNA"/>
</dbReference>
<dbReference type="OrthoDB" id="417877at2759"/>
<evidence type="ECO:0000256" key="3">
    <source>
        <dbReference type="ARBA" id="ARBA00023002"/>
    </source>
</evidence>
<evidence type="ECO:0000259" key="4">
    <source>
        <dbReference type="Pfam" id="PF01494"/>
    </source>
</evidence>
<dbReference type="PANTHER" id="PTHR46720">
    <property type="entry name" value="HYDROXYLASE, PUTATIVE (AFU_ORTHOLOGUE AFUA_3G01460)-RELATED"/>
    <property type="match status" value="1"/>
</dbReference>
<dbReference type="AlphaFoldDB" id="A0A8H5F4M5"/>
<dbReference type="Gene3D" id="3.50.50.60">
    <property type="entry name" value="FAD/NAD(P)-binding domain"/>
    <property type="match status" value="1"/>
</dbReference>
<organism evidence="5 6">
    <name type="scientific">Ephemerocybe angulata</name>
    <dbReference type="NCBI Taxonomy" id="980116"/>
    <lineage>
        <taxon>Eukaryota</taxon>
        <taxon>Fungi</taxon>
        <taxon>Dikarya</taxon>
        <taxon>Basidiomycota</taxon>
        <taxon>Agaricomycotina</taxon>
        <taxon>Agaricomycetes</taxon>
        <taxon>Agaricomycetidae</taxon>
        <taxon>Agaricales</taxon>
        <taxon>Agaricineae</taxon>
        <taxon>Psathyrellaceae</taxon>
        <taxon>Ephemerocybe</taxon>
    </lineage>
</organism>